<comment type="similarity">
    <text evidence="7">Belongs to the class-III pyridoxal-phosphate-dependent aminotransferase family.</text>
</comment>
<gene>
    <name evidence="8" type="ORF">FC50_GL002261</name>
</gene>
<protein>
    <submittedName>
        <fullName evidence="8">Succinylornithine transaminase</fullName>
    </submittedName>
</protein>
<evidence type="ECO:0000256" key="6">
    <source>
        <dbReference type="ARBA" id="ARBA00029440"/>
    </source>
</evidence>
<comment type="cofactor">
    <cofactor evidence="1">
        <name>pyridoxal 5'-phosphate</name>
        <dbReference type="ChEBI" id="CHEBI:597326"/>
    </cofactor>
</comment>
<comment type="pathway">
    <text evidence="6">Amino-acid biosynthesis.</text>
</comment>
<dbReference type="InterPro" id="IPR015422">
    <property type="entry name" value="PyrdxlP-dep_Trfase_small"/>
</dbReference>
<dbReference type="PROSITE" id="PS00600">
    <property type="entry name" value="AA_TRANSFER_CLASS_3"/>
    <property type="match status" value="1"/>
</dbReference>
<evidence type="ECO:0000256" key="3">
    <source>
        <dbReference type="ARBA" id="ARBA00022605"/>
    </source>
</evidence>
<dbReference type="EMBL" id="AZFJ01000062">
    <property type="protein sequence ID" value="KRL84409.1"/>
    <property type="molecule type" value="Genomic_DNA"/>
</dbReference>
<dbReference type="Gene3D" id="3.40.640.10">
    <property type="entry name" value="Type I PLP-dependent aspartate aminotransferase-like (Major domain)"/>
    <property type="match status" value="1"/>
</dbReference>
<keyword evidence="5 7" id="KW-0663">Pyridoxal phosphate</keyword>
<name>A0A0R1TT15_9LACO</name>
<dbReference type="Proteomes" id="UP000051922">
    <property type="component" value="Unassembled WGS sequence"/>
</dbReference>
<dbReference type="RefSeq" id="WP_054650472.1">
    <property type="nucleotide sequence ID" value="NZ_AZFJ01000062.1"/>
</dbReference>
<dbReference type="InterPro" id="IPR050103">
    <property type="entry name" value="Class-III_PLP-dep_AT"/>
</dbReference>
<dbReference type="OrthoDB" id="9807885at2"/>
<evidence type="ECO:0000256" key="4">
    <source>
        <dbReference type="ARBA" id="ARBA00022679"/>
    </source>
</evidence>
<dbReference type="Gene3D" id="3.90.1150.10">
    <property type="entry name" value="Aspartate Aminotransferase, domain 1"/>
    <property type="match status" value="1"/>
</dbReference>
<dbReference type="GO" id="GO:0006526">
    <property type="term" value="P:L-arginine biosynthetic process"/>
    <property type="evidence" value="ECO:0007669"/>
    <property type="project" value="UniProtKB-ARBA"/>
</dbReference>
<dbReference type="NCBIfam" id="TIGR00707">
    <property type="entry name" value="argD"/>
    <property type="match status" value="1"/>
</dbReference>
<reference evidence="8 9" key="1">
    <citation type="journal article" date="2015" name="Genome Announc.">
        <title>Expanding the biotechnology potential of lactobacilli through comparative genomics of 213 strains and associated genera.</title>
        <authorList>
            <person name="Sun Z."/>
            <person name="Harris H.M."/>
            <person name="McCann A."/>
            <person name="Guo C."/>
            <person name="Argimon S."/>
            <person name="Zhang W."/>
            <person name="Yang X."/>
            <person name="Jeffery I.B."/>
            <person name="Cooney J.C."/>
            <person name="Kagawa T.F."/>
            <person name="Liu W."/>
            <person name="Song Y."/>
            <person name="Salvetti E."/>
            <person name="Wrobel A."/>
            <person name="Rasinkangas P."/>
            <person name="Parkhill J."/>
            <person name="Rea M.C."/>
            <person name="O'Sullivan O."/>
            <person name="Ritari J."/>
            <person name="Douillard F.P."/>
            <person name="Paul Ross R."/>
            <person name="Yang R."/>
            <person name="Briner A.E."/>
            <person name="Felis G.E."/>
            <person name="de Vos W.M."/>
            <person name="Barrangou R."/>
            <person name="Klaenhammer T.R."/>
            <person name="Caufield P.W."/>
            <person name="Cui Y."/>
            <person name="Zhang H."/>
            <person name="O'Toole P.W."/>
        </authorList>
    </citation>
    <scope>NUCLEOTIDE SEQUENCE [LARGE SCALE GENOMIC DNA]</scope>
    <source>
        <strain evidence="8 9">DSM 15945</strain>
    </source>
</reference>
<keyword evidence="9" id="KW-1185">Reference proteome</keyword>
<proteinExistence type="inferred from homology"/>
<dbReference type="GO" id="GO:0030170">
    <property type="term" value="F:pyridoxal phosphate binding"/>
    <property type="evidence" value="ECO:0007669"/>
    <property type="project" value="InterPro"/>
</dbReference>
<evidence type="ECO:0000313" key="8">
    <source>
        <dbReference type="EMBL" id="KRL84409.1"/>
    </source>
</evidence>
<comment type="caution">
    <text evidence="8">The sequence shown here is derived from an EMBL/GenBank/DDBJ whole genome shotgun (WGS) entry which is preliminary data.</text>
</comment>
<dbReference type="Pfam" id="PF00202">
    <property type="entry name" value="Aminotran_3"/>
    <property type="match status" value="1"/>
</dbReference>
<dbReference type="CDD" id="cd00610">
    <property type="entry name" value="OAT_like"/>
    <property type="match status" value="1"/>
</dbReference>
<dbReference type="PANTHER" id="PTHR11986">
    <property type="entry name" value="AMINOTRANSFERASE CLASS III"/>
    <property type="match status" value="1"/>
</dbReference>
<dbReference type="PATRIC" id="fig|1423783.4.peg.2314"/>
<dbReference type="InterPro" id="IPR015421">
    <property type="entry name" value="PyrdxlP-dep_Trfase_major"/>
</dbReference>
<organism evidence="8 9">
    <name type="scientific">Lacticaseibacillus pantheris DSM 15945 = JCM 12539 = NBRC 106106</name>
    <dbReference type="NCBI Taxonomy" id="1423783"/>
    <lineage>
        <taxon>Bacteria</taxon>
        <taxon>Bacillati</taxon>
        <taxon>Bacillota</taxon>
        <taxon>Bacilli</taxon>
        <taxon>Lactobacillales</taxon>
        <taxon>Lactobacillaceae</taxon>
        <taxon>Lacticaseibacillus</taxon>
    </lineage>
</organism>
<evidence type="ECO:0000256" key="1">
    <source>
        <dbReference type="ARBA" id="ARBA00001933"/>
    </source>
</evidence>
<dbReference type="GO" id="GO:0008483">
    <property type="term" value="F:transaminase activity"/>
    <property type="evidence" value="ECO:0007669"/>
    <property type="project" value="UniProtKB-KW"/>
</dbReference>
<dbReference type="PIRSF" id="PIRSF000521">
    <property type="entry name" value="Transaminase_4ab_Lys_Orn"/>
    <property type="match status" value="1"/>
</dbReference>
<keyword evidence="2" id="KW-0032">Aminotransferase</keyword>
<dbReference type="STRING" id="1423783.FC50_GL002261"/>
<dbReference type="AlphaFoldDB" id="A0A0R1TT15"/>
<dbReference type="PANTHER" id="PTHR11986:SF79">
    <property type="entry name" value="ACETYLORNITHINE AMINOTRANSFERASE, MITOCHONDRIAL"/>
    <property type="match status" value="1"/>
</dbReference>
<sequence length="382" mass="40203">MTTSLFNNYGRLPIDLVDGHDWFLVDDTGHEYLDFTSGIGVCSLGYSNGPVVKAVTQQAGRVWHTSNLYDSALQEEVAALLTAPDQLAFFCNSGTEANEAAFKLARKATGRTQVLAFNNGFHGRTYGSMSLTGNPDIQAGYAPLVPDVTFADYNSPDVLTAIGPHLAAVILEVIQGEGGVIPADTKWLQAVGAECKRQGVLLIVDEVQTGIGRTGTKFAYMAAGLDPDIVTVAKALGNGLPIGAMLGKTALGDAFGPGAHGSTFGGNKVALAAARAVLQQLTPTMLAGVRSKADTLWNELDTAVANLSVVTGVTGRGLMVGIHLKAELPVNTVLAKLRQQGMLALSAKHNTLRLLPPLIMSEADLERGVDMIRNAIMFATND</sequence>
<keyword evidence="4" id="KW-0808">Transferase</keyword>
<dbReference type="NCBIfam" id="NF002797">
    <property type="entry name" value="PRK02936.1"/>
    <property type="match status" value="1"/>
</dbReference>
<evidence type="ECO:0000256" key="5">
    <source>
        <dbReference type="ARBA" id="ARBA00022898"/>
    </source>
</evidence>
<dbReference type="InterPro" id="IPR004636">
    <property type="entry name" value="AcOrn/SuccOrn_fam"/>
</dbReference>
<dbReference type="FunFam" id="3.40.640.10:FF:000004">
    <property type="entry name" value="Acetylornithine aminotransferase"/>
    <property type="match status" value="1"/>
</dbReference>
<dbReference type="SUPFAM" id="SSF53383">
    <property type="entry name" value="PLP-dependent transferases"/>
    <property type="match status" value="1"/>
</dbReference>
<evidence type="ECO:0000256" key="2">
    <source>
        <dbReference type="ARBA" id="ARBA00022576"/>
    </source>
</evidence>
<dbReference type="GO" id="GO:0042802">
    <property type="term" value="F:identical protein binding"/>
    <property type="evidence" value="ECO:0007669"/>
    <property type="project" value="TreeGrafter"/>
</dbReference>
<evidence type="ECO:0000313" key="9">
    <source>
        <dbReference type="Proteomes" id="UP000051922"/>
    </source>
</evidence>
<dbReference type="InterPro" id="IPR015424">
    <property type="entry name" value="PyrdxlP-dep_Trfase"/>
</dbReference>
<accession>A0A0R1TT15</accession>
<dbReference type="InterPro" id="IPR049704">
    <property type="entry name" value="Aminotrans_3_PPA_site"/>
</dbReference>
<evidence type="ECO:0000256" key="7">
    <source>
        <dbReference type="RuleBase" id="RU003560"/>
    </source>
</evidence>
<dbReference type="InterPro" id="IPR005814">
    <property type="entry name" value="Aminotrans_3"/>
</dbReference>
<keyword evidence="3" id="KW-0028">Amino-acid biosynthesis</keyword>